<accession>A0A0I9S5H6</accession>
<reference evidence="2" key="1">
    <citation type="book" date="2014" name="THE 24TH EUROPEAN CONGRESS OF CLINICAL MICROBIOLOGY AND INFECTIOUS DISEASES" publisher="ECCMID 2014" city="Barcelona, Spain">
        <title>Identification of resistance genes in three multidrug-resistant Bacteroides fragilis isolates by whole genome sequencing.</title>
        <editorList>
            <person name="Unknown"/>
            <person name="A."/>
        </editorList>
        <authorList>
            <person name="Sydenham T.V."/>
            <person name="Hasman H."/>
            <person name="Wang M."/>
            <person name="Soki J."/>
            <person name="Nagy E."/>
            <person name="Justesen U.S."/>
        </authorList>
    </citation>
    <scope>NUCLEOTIDE SEQUENCE</scope>
    <source>
        <strain evidence="2">DCMOUH0018B</strain>
    </source>
</reference>
<evidence type="ECO:0000256" key="1">
    <source>
        <dbReference type="SAM" id="MobiDB-lite"/>
    </source>
</evidence>
<dbReference type="AlphaFoldDB" id="A0A0I9S5H6"/>
<protein>
    <submittedName>
        <fullName evidence="2">Uncharacterized protein</fullName>
    </submittedName>
</protein>
<dbReference type="PATRIC" id="fig|817.53.peg.4452"/>
<sequence>MHEKIQPARRQRGRDQGKNGITGIKEEEARLYIEVGITAKKENLPVRAIDKKSPLNLLTVQGTSRARQSGIFGTRAGL</sequence>
<name>A0A0I9S5H6_BACFG</name>
<reference evidence="2" key="2">
    <citation type="submission" date="2014-07" db="EMBL/GenBank/DDBJ databases">
        <title>Genetics and epidemiology of antimicrobial resistance in B. fragilis group.</title>
        <authorList>
            <person name="Sydenham T.V."/>
            <person name="Hasman H."/>
            <person name="Kemp M."/>
            <person name="Justesen U.S."/>
        </authorList>
    </citation>
    <scope>NUCLEOTIDE SEQUENCE [LARGE SCALE GENOMIC DNA]</scope>
    <source>
        <strain evidence="2">DCMOUH0018B</strain>
    </source>
</reference>
<gene>
    <name evidence="2" type="ORF">EE52_0221540</name>
</gene>
<proteinExistence type="predicted"/>
<comment type="caution">
    <text evidence="2">The sequence shown here is derived from an EMBL/GenBank/DDBJ whole genome shotgun (WGS) entry which is preliminary data.</text>
</comment>
<evidence type="ECO:0000313" key="2">
    <source>
        <dbReference type="EMBL" id="KFX72927.1"/>
    </source>
</evidence>
<feature type="region of interest" description="Disordered" evidence="1">
    <location>
        <begin position="1"/>
        <end position="22"/>
    </location>
</feature>
<dbReference type="EMBL" id="JMZZ02000225">
    <property type="protein sequence ID" value="KFX72927.1"/>
    <property type="molecule type" value="Genomic_DNA"/>
</dbReference>
<organism evidence="2">
    <name type="scientific">Bacteroides fragilis</name>
    <dbReference type="NCBI Taxonomy" id="817"/>
    <lineage>
        <taxon>Bacteria</taxon>
        <taxon>Pseudomonadati</taxon>
        <taxon>Bacteroidota</taxon>
        <taxon>Bacteroidia</taxon>
        <taxon>Bacteroidales</taxon>
        <taxon>Bacteroidaceae</taxon>
        <taxon>Bacteroides</taxon>
    </lineage>
</organism>